<evidence type="ECO:0000313" key="1">
    <source>
        <dbReference type="EMBL" id="MFC3227366.1"/>
    </source>
</evidence>
<dbReference type="Proteomes" id="UP001595528">
    <property type="component" value="Unassembled WGS sequence"/>
</dbReference>
<keyword evidence="2" id="KW-1185">Reference proteome</keyword>
<sequence length="70" mass="8275">MQEDDWIRPPAPGARYRWRERRHGQVMVCEWLGVWHNPARRTHHALWRLPSGDERFAEALDGLAEMLGEA</sequence>
<gene>
    <name evidence="1" type="ORF">ACFOGJ_09005</name>
</gene>
<protein>
    <submittedName>
        <fullName evidence="1">Uncharacterized protein</fullName>
    </submittedName>
</protein>
<dbReference type="EMBL" id="JBHRTR010000022">
    <property type="protein sequence ID" value="MFC3227366.1"/>
    <property type="molecule type" value="Genomic_DNA"/>
</dbReference>
<name>A0ABV7KYI6_9PROT</name>
<organism evidence="1 2">
    <name type="scientific">Marinibaculum pumilum</name>
    <dbReference type="NCBI Taxonomy" id="1766165"/>
    <lineage>
        <taxon>Bacteria</taxon>
        <taxon>Pseudomonadati</taxon>
        <taxon>Pseudomonadota</taxon>
        <taxon>Alphaproteobacteria</taxon>
        <taxon>Rhodospirillales</taxon>
        <taxon>Rhodospirillaceae</taxon>
        <taxon>Marinibaculum</taxon>
    </lineage>
</organism>
<comment type="caution">
    <text evidence="1">The sequence shown here is derived from an EMBL/GenBank/DDBJ whole genome shotgun (WGS) entry which is preliminary data.</text>
</comment>
<dbReference type="RefSeq" id="WP_379899532.1">
    <property type="nucleotide sequence ID" value="NZ_JBHRTR010000022.1"/>
</dbReference>
<evidence type="ECO:0000313" key="2">
    <source>
        <dbReference type="Proteomes" id="UP001595528"/>
    </source>
</evidence>
<proteinExistence type="predicted"/>
<reference evidence="2" key="1">
    <citation type="journal article" date="2019" name="Int. J. Syst. Evol. Microbiol.">
        <title>The Global Catalogue of Microorganisms (GCM) 10K type strain sequencing project: providing services to taxonomists for standard genome sequencing and annotation.</title>
        <authorList>
            <consortium name="The Broad Institute Genomics Platform"/>
            <consortium name="The Broad Institute Genome Sequencing Center for Infectious Disease"/>
            <person name="Wu L."/>
            <person name="Ma J."/>
        </authorList>
    </citation>
    <scope>NUCLEOTIDE SEQUENCE [LARGE SCALE GENOMIC DNA]</scope>
    <source>
        <strain evidence="2">KCTC 42964</strain>
    </source>
</reference>
<accession>A0ABV7KYI6</accession>